<dbReference type="InterPro" id="IPR051803">
    <property type="entry name" value="TA_system_RelE-like_toxin"/>
</dbReference>
<comment type="similarity">
    <text evidence="1">Belongs to the RelE toxin family.</text>
</comment>
<proteinExistence type="inferred from homology"/>
<dbReference type="InterPro" id="IPR007712">
    <property type="entry name" value="RelE/ParE_toxin"/>
</dbReference>
<organism evidence="3 4">
    <name type="scientific">Faecalibacterium prausnitzii</name>
    <dbReference type="NCBI Taxonomy" id="853"/>
    <lineage>
        <taxon>Bacteria</taxon>
        <taxon>Bacillati</taxon>
        <taxon>Bacillota</taxon>
        <taxon>Clostridia</taxon>
        <taxon>Eubacteriales</taxon>
        <taxon>Oscillospiraceae</taxon>
        <taxon>Faecalibacterium</taxon>
    </lineage>
</organism>
<dbReference type="NCBIfam" id="TIGR02385">
    <property type="entry name" value="RelE_StbE"/>
    <property type="match status" value="1"/>
</dbReference>
<sequence>MTYKIKYLPLAVQDLNDIARYLSGFYPKTASRVLKELREKITKLGDTPKMCEVYRLDPAYRRLVVDQYLVFYRVNDGNKIVEIHRVLRGAWNLPQYLE</sequence>
<evidence type="ECO:0000256" key="1">
    <source>
        <dbReference type="ARBA" id="ARBA00006226"/>
    </source>
</evidence>
<name>A0A2A7A900_9FIRM</name>
<dbReference type="Proteomes" id="UP000220157">
    <property type="component" value="Unassembled WGS sequence"/>
</dbReference>
<evidence type="ECO:0000313" key="3">
    <source>
        <dbReference type="EMBL" id="PDX75617.1"/>
    </source>
</evidence>
<comment type="caution">
    <text evidence="3">The sequence shown here is derived from an EMBL/GenBank/DDBJ whole genome shotgun (WGS) entry which is preliminary data.</text>
</comment>
<evidence type="ECO:0000256" key="2">
    <source>
        <dbReference type="ARBA" id="ARBA00022649"/>
    </source>
</evidence>
<keyword evidence="2" id="KW-1277">Toxin-antitoxin system</keyword>
<gene>
    <name evidence="3" type="ORF">CGS56_07595</name>
</gene>
<dbReference type="InterPro" id="IPR035093">
    <property type="entry name" value="RelE/ParE_toxin_dom_sf"/>
</dbReference>
<accession>A0A2A7A900</accession>
<dbReference type="SUPFAM" id="SSF143011">
    <property type="entry name" value="RelE-like"/>
    <property type="match status" value="1"/>
</dbReference>
<evidence type="ECO:0000313" key="4">
    <source>
        <dbReference type="Proteomes" id="UP000220157"/>
    </source>
</evidence>
<dbReference type="EMBL" id="NMTW01000034">
    <property type="protein sequence ID" value="PDX75617.1"/>
    <property type="molecule type" value="Genomic_DNA"/>
</dbReference>
<dbReference type="Gene3D" id="3.30.2310.20">
    <property type="entry name" value="RelE-like"/>
    <property type="match status" value="1"/>
</dbReference>
<reference evidence="3 4" key="1">
    <citation type="journal article" date="2017" name="Front. Microbiol.">
        <title>New Insights into the Diversity of the Genus Faecalibacterium.</title>
        <authorList>
            <person name="Benevides L."/>
            <person name="Burman S."/>
            <person name="Martin R."/>
            <person name="Robert V."/>
            <person name="Thomas M."/>
            <person name="Miquel S."/>
            <person name="Chain F."/>
            <person name="Sokol H."/>
            <person name="Bermudez-Humaran L.G."/>
            <person name="Morrison M."/>
            <person name="Langella P."/>
            <person name="Azevedo V.A."/>
            <person name="Chatel J.M."/>
            <person name="Soares S."/>
        </authorList>
    </citation>
    <scope>NUCLEOTIDE SEQUENCE [LARGE SCALE GENOMIC DNA]</scope>
    <source>
        <strain evidence="3 4">CNCM I 4573</strain>
    </source>
</reference>
<protein>
    <submittedName>
        <fullName evidence="3">Addiction module toxin RelE</fullName>
    </submittedName>
</protein>
<dbReference type="AlphaFoldDB" id="A0A2A7A900"/>
<dbReference type="PANTHER" id="PTHR33755">
    <property type="entry name" value="TOXIN PARE1-RELATED"/>
    <property type="match status" value="1"/>
</dbReference>
<dbReference type="RefSeq" id="WP_097785430.1">
    <property type="nucleotide sequence ID" value="NZ_CP157369.1"/>
</dbReference>
<dbReference type="Pfam" id="PF05016">
    <property type="entry name" value="ParE_toxin"/>
    <property type="match status" value="1"/>
</dbReference>